<keyword evidence="4" id="KW-1185">Reference proteome</keyword>
<keyword evidence="1" id="KW-0732">Signal</keyword>
<gene>
    <name evidence="3" type="ORF">BDA99DRAFT_573692</name>
</gene>
<dbReference type="InterPro" id="IPR016181">
    <property type="entry name" value="Acyl_CoA_acyltransferase"/>
</dbReference>
<dbReference type="GO" id="GO:0016747">
    <property type="term" value="F:acyltransferase activity, transferring groups other than amino-acyl groups"/>
    <property type="evidence" value="ECO:0007669"/>
    <property type="project" value="InterPro"/>
</dbReference>
<evidence type="ECO:0000313" key="4">
    <source>
        <dbReference type="Proteomes" id="UP001209540"/>
    </source>
</evidence>
<dbReference type="PROSITE" id="PS51186">
    <property type="entry name" value="GNAT"/>
    <property type="match status" value="1"/>
</dbReference>
<accession>A0AAD5PBX9</accession>
<evidence type="ECO:0000259" key="2">
    <source>
        <dbReference type="PROSITE" id="PS51186"/>
    </source>
</evidence>
<reference evidence="3" key="2">
    <citation type="submission" date="2023-02" db="EMBL/GenBank/DDBJ databases">
        <authorList>
            <consortium name="DOE Joint Genome Institute"/>
            <person name="Mondo S.J."/>
            <person name="Chang Y."/>
            <person name="Wang Y."/>
            <person name="Ahrendt S."/>
            <person name="Andreopoulos W."/>
            <person name="Barry K."/>
            <person name="Beard J."/>
            <person name="Benny G.L."/>
            <person name="Blankenship S."/>
            <person name="Bonito G."/>
            <person name="Cuomo C."/>
            <person name="Desiro A."/>
            <person name="Gervers K.A."/>
            <person name="Hundley H."/>
            <person name="Kuo A."/>
            <person name="LaButti K."/>
            <person name="Lang B.F."/>
            <person name="Lipzen A."/>
            <person name="O'Donnell K."/>
            <person name="Pangilinan J."/>
            <person name="Reynolds N."/>
            <person name="Sandor L."/>
            <person name="Smith M.W."/>
            <person name="Tsang A."/>
            <person name="Grigoriev I.V."/>
            <person name="Stajich J.E."/>
            <person name="Spatafora J.W."/>
        </authorList>
    </citation>
    <scope>NUCLEOTIDE SEQUENCE</scope>
    <source>
        <strain evidence="3">RSA 2281</strain>
    </source>
</reference>
<name>A0AAD5PBX9_9FUNG</name>
<reference evidence="3" key="1">
    <citation type="journal article" date="2022" name="IScience">
        <title>Evolution of zygomycete secretomes and the origins of terrestrial fungal ecologies.</title>
        <authorList>
            <person name="Chang Y."/>
            <person name="Wang Y."/>
            <person name="Mondo S."/>
            <person name="Ahrendt S."/>
            <person name="Andreopoulos W."/>
            <person name="Barry K."/>
            <person name="Beard J."/>
            <person name="Benny G.L."/>
            <person name="Blankenship S."/>
            <person name="Bonito G."/>
            <person name="Cuomo C."/>
            <person name="Desiro A."/>
            <person name="Gervers K.A."/>
            <person name="Hundley H."/>
            <person name="Kuo A."/>
            <person name="LaButti K."/>
            <person name="Lang B.F."/>
            <person name="Lipzen A."/>
            <person name="O'Donnell K."/>
            <person name="Pangilinan J."/>
            <person name="Reynolds N."/>
            <person name="Sandor L."/>
            <person name="Smith M.E."/>
            <person name="Tsang A."/>
            <person name="Grigoriev I.V."/>
            <person name="Stajich J.E."/>
            <person name="Spatafora J.W."/>
        </authorList>
    </citation>
    <scope>NUCLEOTIDE SEQUENCE</scope>
    <source>
        <strain evidence="3">RSA 2281</strain>
    </source>
</reference>
<dbReference type="SUPFAM" id="SSF55729">
    <property type="entry name" value="Acyl-CoA N-acyltransferases (Nat)"/>
    <property type="match status" value="1"/>
</dbReference>
<comment type="caution">
    <text evidence="3">The sequence shown here is derived from an EMBL/GenBank/DDBJ whole genome shotgun (WGS) entry which is preliminary data.</text>
</comment>
<dbReference type="CDD" id="cd04301">
    <property type="entry name" value="NAT_SF"/>
    <property type="match status" value="1"/>
</dbReference>
<dbReference type="Gene3D" id="3.40.630.30">
    <property type="match status" value="1"/>
</dbReference>
<evidence type="ECO:0000313" key="3">
    <source>
        <dbReference type="EMBL" id="KAI9256449.1"/>
    </source>
</evidence>
<evidence type="ECO:0000256" key="1">
    <source>
        <dbReference type="SAM" id="SignalP"/>
    </source>
</evidence>
<dbReference type="InterPro" id="IPR000182">
    <property type="entry name" value="GNAT_dom"/>
</dbReference>
<proteinExistence type="predicted"/>
<sequence length="197" mass="22240">MITPFLFLFFTRSVMVSESTIFVREVILDDLKHNETVHAVINGAYRSEGGWTTEKDLVSGERVNIDDVEKFVRENGKPNTLLYAFDTSGASGEETVVGTIQLQPSADGQEAELGLFAVSPTMQSRGVGGRLVRSGFERMKELGFKVAMIHVLETRVEILNWYRKLGFKETGERIPFVWPEMLKVKDVCFITLKKDLD</sequence>
<dbReference type="Pfam" id="PF00583">
    <property type="entry name" value="Acetyltransf_1"/>
    <property type="match status" value="1"/>
</dbReference>
<dbReference type="PANTHER" id="PTHR43617:SF38">
    <property type="entry name" value="N-ACETYLTRANSFERASE DOMAIN-CONTAINING PROTEIN"/>
    <property type="match status" value="1"/>
</dbReference>
<feature type="domain" description="N-acetyltransferase" evidence="2">
    <location>
        <begin position="21"/>
        <end position="197"/>
    </location>
</feature>
<dbReference type="InterPro" id="IPR050276">
    <property type="entry name" value="MshD_Acetyltransferase"/>
</dbReference>
<protein>
    <submittedName>
        <fullName evidence="3">Acyl-CoA N-acyltransferase</fullName>
    </submittedName>
</protein>
<feature type="signal peptide" evidence="1">
    <location>
        <begin position="1"/>
        <end position="16"/>
    </location>
</feature>
<feature type="chain" id="PRO_5041986664" evidence="1">
    <location>
        <begin position="17"/>
        <end position="197"/>
    </location>
</feature>
<organism evidence="3 4">
    <name type="scientific">Phascolomyces articulosus</name>
    <dbReference type="NCBI Taxonomy" id="60185"/>
    <lineage>
        <taxon>Eukaryota</taxon>
        <taxon>Fungi</taxon>
        <taxon>Fungi incertae sedis</taxon>
        <taxon>Mucoromycota</taxon>
        <taxon>Mucoromycotina</taxon>
        <taxon>Mucoromycetes</taxon>
        <taxon>Mucorales</taxon>
        <taxon>Lichtheimiaceae</taxon>
        <taxon>Phascolomyces</taxon>
    </lineage>
</organism>
<dbReference type="PANTHER" id="PTHR43617">
    <property type="entry name" value="L-AMINO ACID N-ACETYLTRANSFERASE"/>
    <property type="match status" value="1"/>
</dbReference>
<dbReference type="AlphaFoldDB" id="A0AAD5PBX9"/>
<dbReference type="Proteomes" id="UP001209540">
    <property type="component" value="Unassembled WGS sequence"/>
</dbReference>
<dbReference type="EMBL" id="JAIXMP010000021">
    <property type="protein sequence ID" value="KAI9256449.1"/>
    <property type="molecule type" value="Genomic_DNA"/>
</dbReference>